<gene>
    <name evidence="2" type="ORF">g.9331</name>
</gene>
<evidence type="ECO:0000259" key="1">
    <source>
        <dbReference type="PROSITE" id="PS51634"/>
    </source>
</evidence>
<organism evidence="2">
    <name type="scientific">Pectinophora gossypiella</name>
    <name type="common">Cotton pink bollworm</name>
    <name type="synonym">Depressaria gossypiella</name>
    <dbReference type="NCBI Taxonomy" id="13191"/>
    <lineage>
        <taxon>Eukaryota</taxon>
        <taxon>Metazoa</taxon>
        <taxon>Ecdysozoa</taxon>
        <taxon>Arthropoda</taxon>
        <taxon>Hexapoda</taxon>
        <taxon>Insecta</taxon>
        <taxon>Pterygota</taxon>
        <taxon>Neoptera</taxon>
        <taxon>Endopterygota</taxon>
        <taxon>Lepidoptera</taxon>
        <taxon>Glossata</taxon>
        <taxon>Ditrysia</taxon>
        <taxon>Gelechioidea</taxon>
        <taxon>Gelechiidae</taxon>
        <taxon>Apatetrinae</taxon>
        <taxon>Pectinophora</taxon>
    </lineage>
</organism>
<proteinExistence type="predicted"/>
<protein>
    <recommendedName>
        <fullName evidence="1">CRC domain-containing protein</fullName>
    </recommendedName>
</protein>
<dbReference type="InterPro" id="IPR005172">
    <property type="entry name" value="CRC"/>
</dbReference>
<dbReference type="AlphaFoldDB" id="A0A1E1WSY1"/>
<sequence length="300" mass="33256">NSEKDQEEEEQENVNTINISKIDTLNIEQEEITAASHEIIMLEQVNTENNPKLHSALHENLPVVTEVIIHKPDNMQEKTSLKSTNSINSENQGKVDENIYKVSEAYTCTKCKKIVQAICGVVSEENEGYGSQLLCNLCVNERNIVQERTQSHINLKRAADKMLSTSSKKFKDISTGSTVLVEVPKVDRGPLDSKNLIGKVLMKKNELYQVGTASGIIKDWMPRNALLSCPNAELLIDIPEVTLPLRTVASMSSSFGGQGMKQCNCKKNKNGQCVSNKCNCKKANVLCNSRCHSSLTCNNK</sequence>
<dbReference type="PROSITE" id="PS51634">
    <property type="entry name" value="CRC"/>
    <property type="match status" value="1"/>
</dbReference>
<name>A0A1E1WSY1_PECGO</name>
<evidence type="ECO:0000313" key="2">
    <source>
        <dbReference type="EMBL" id="JAT90110.1"/>
    </source>
</evidence>
<dbReference type="EMBL" id="GDQN01000944">
    <property type="protein sequence ID" value="JAT90110.1"/>
    <property type="molecule type" value="Transcribed_RNA"/>
</dbReference>
<dbReference type="InterPro" id="IPR057560">
    <property type="entry name" value="Znf_SCAND3"/>
</dbReference>
<feature type="domain" description="CRC" evidence="1">
    <location>
        <begin position="259"/>
        <end position="300"/>
    </location>
</feature>
<dbReference type="Pfam" id="PF23663">
    <property type="entry name" value="Znf_SCAND3"/>
    <property type="match status" value="1"/>
</dbReference>
<accession>A0A1E1WSY1</accession>
<reference evidence="2" key="1">
    <citation type="submission" date="2015-09" db="EMBL/GenBank/DDBJ databases">
        <title>De novo assembly of Pectinophora gossypiella (Pink Bollworm) gut transcriptome.</title>
        <authorList>
            <person name="Tassone E.E."/>
        </authorList>
    </citation>
    <scope>NUCLEOTIDE SEQUENCE</scope>
</reference>
<feature type="non-terminal residue" evidence="2">
    <location>
        <position position="1"/>
    </location>
</feature>
<dbReference type="OrthoDB" id="2499658at2759"/>